<gene>
    <name evidence="1" type="ORF">BHF65_07365</name>
</gene>
<evidence type="ECO:0000313" key="2">
    <source>
        <dbReference type="Proteomes" id="UP000094723"/>
    </source>
</evidence>
<dbReference type="AlphaFoldDB" id="A0A1D7TSV0"/>
<sequence length="530" mass="62142">MEGTLKHVVHWDANSGWQSVNVLEAEKIYGGKTVSSSEEVLMCSLCHDYITLTKSSNKRHAYFKHKRAEQESVKFCPDRSENKVYSTKNKMGIRSAQLPLRLVEYGSKFGLELGVLPEYGNISSFIDERIVIKTDGNSVEQKFSLESIDYDKVTYFKLEDVTAKKYYLKLENMDVNNVGLPNSSQGVVNGAFFDKQTKRRIPFNGQIQLGNEYYYVISQDSSKYKDWEKKINITKYITVKQVGYLDKQKKIIIFSIKANKLNVNIASFFFVLGVYLVNKLTKIYPIWPETIQSQYRYFPNLNELILYNPKKYGIILQGIRYGNNTNVDENVFVHERIINKDRKRALITSRNSFITDYVFLWQDDTKLTKRKNVENDIAIYDGDGNSDKYKFESYTYHKLPKKKLVIESKDNIEITVKIYADGIPIENRSGRKIRLQDRDIKWGQEIRIYDGFVLLKRLKFTGDNLDLDNKLYEKLLSVQNSEKIKFRNDMINWWPKLANYSKCRKWLQKCKVRQEIPRRATKILQREFGG</sequence>
<dbReference type="Proteomes" id="UP000094723">
    <property type="component" value="Chromosome"/>
</dbReference>
<accession>A0A1D7TSV0</accession>
<dbReference type="RefSeq" id="WP_069469384.1">
    <property type="nucleotide sequence ID" value="NZ_CP017107.1"/>
</dbReference>
<evidence type="ECO:0000313" key="1">
    <source>
        <dbReference type="EMBL" id="AOO74038.1"/>
    </source>
</evidence>
<organism evidence="1 2">
    <name type="scientific">Ligilactobacillus salivarius</name>
    <dbReference type="NCBI Taxonomy" id="1624"/>
    <lineage>
        <taxon>Bacteria</taxon>
        <taxon>Bacillati</taxon>
        <taxon>Bacillota</taxon>
        <taxon>Bacilli</taxon>
        <taxon>Lactobacillales</taxon>
        <taxon>Lactobacillaceae</taxon>
        <taxon>Ligilactobacillus</taxon>
    </lineage>
</organism>
<reference evidence="1 2" key="1">
    <citation type="submission" date="2016-09" db="EMBL/GenBank/DDBJ databases">
        <title>Complete Genome Sequence of Lactobacillus salivarius Jin.</title>
        <authorList>
            <person name="Jin N."/>
            <person name="Li C."/>
            <person name="Wang M."/>
            <person name="Ren D."/>
            <person name="Di Y."/>
            <person name="Pan R."/>
            <person name="Du S."/>
            <person name="Lu H."/>
            <person name="Li X."/>
            <person name="Tian M."/>
        </authorList>
    </citation>
    <scope>NUCLEOTIDE SEQUENCE [LARGE SCALE GENOMIC DNA]</scope>
    <source>
        <strain evidence="1 2">CICC 23174</strain>
    </source>
</reference>
<protein>
    <submittedName>
        <fullName evidence="1">Uncharacterized protein</fullName>
    </submittedName>
</protein>
<proteinExistence type="predicted"/>
<dbReference type="EMBL" id="CP017107">
    <property type="protein sequence ID" value="AOO74038.1"/>
    <property type="molecule type" value="Genomic_DNA"/>
</dbReference>
<name>A0A1D7TSV0_9LACO</name>